<feature type="compositionally biased region" description="Basic and acidic residues" evidence="2">
    <location>
        <begin position="275"/>
        <end position="306"/>
    </location>
</feature>
<name>A0A0A1U8I4_ENTIV</name>
<proteinExistence type="predicted"/>
<feature type="coiled-coil region" evidence="1">
    <location>
        <begin position="16"/>
        <end position="43"/>
    </location>
</feature>
<feature type="compositionally biased region" description="Polar residues" evidence="2">
    <location>
        <begin position="85"/>
        <end position="102"/>
    </location>
</feature>
<feature type="compositionally biased region" description="Polar residues" evidence="2">
    <location>
        <begin position="226"/>
        <end position="243"/>
    </location>
</feature>
<sequence>MQKKMITITASELATLKKSKTVLEELQRENVFLKTEIEKSHHDQDLSWDELVKAQQIWEEKMGEFMDLEKQLAVVRAKQQLQQMFPNTPTDLTQQTQQNNKMEISEPLNPEGNEEETKQESFKMEEESPAQEEEVKTENGETTPSHTPQMFPNQQSIQMIHQTYHPVSPFKMAKLTIENNINFVGGSNDCDVSNNAQNTPPQNHVDEDETELEFFFSKSAEDKKSQSSTQQQAPKMNSENSALPTILPSPNFPKIETNELSRPFVKSEFLEKIEKMRKGDRPESIERREKLEREKNERKERIERLEKAKKKAKAAQKQSEEKKPRKQKISVGARSFISATMRTTLLASIEKAIQAENDDLAVSSIPFGPSKSMFEVGYIALLKTVFKQCTAQLRISLNGGCAVVNVMNIFKLFMEENKKLNDLYNNTDKKTKPLIREDFVNCIKVILQQRASFKMCTFFGIIMPECQFISMQIGDKTTV</sequence>
<feature type="compositionally biased region" description="Basic and acidic residues" evidence="2">
    <location>
        <begin position="115"/>
        <end position="126"/>
    </location>
</feature>
<dbReference type="VEuPathDB" id="AmoebaDB:EIN_151720"/>
<evidence type="ECO:0000313" key="3">
    <source>
        <dbReference type="EMBL" id="ELP91245.1"/>
    </source>
</evidence>
<reference evidence="3 4" key="1">
    <citation type="submission" date="2012-10" db="EMBL/GenBank/DDBJ databases">
        <authorList>
            <person name="Zafar N."/>
            <person name="Inman J."/>
            <person name="Hall N."/>
            <person name="Lorenzi H."/>
            <person name="Caler E."/>
        </authorList>
    </citation>
    <scope>NUCLEOTIDE SEQUENCE [LARGE SCALE GENOMIC DNA]</scope>
    <source>
        <strain evidence="3 4">IP1</strain>
    </source>
</reference>
<keyword evidence="4" id="KW-1185">Reference proteome</keyword>
<evidence type="ECO:0000256" key="1">
    <source>
        <dbReference type="SAM" id="Coils"/>
    </source>
</evidence>
<gene>
    <name evidence="3" type="ORF">EIN_151720</name>
</gene>
<dbReference type="AlphaFoldDB" id="A0A0A1U8I4"/>
<keyword evidence="1" id="KW-0175">Coiled coil</keyword>
<feature type="region of interest" description="Disordered" evidence="2">
    <location>
        <begin position="275"/>
        <end position="329"/>
    </location>
</feature>
<organism evidence="3 4">
    <name type="scientific">Entamoeba invadens IP1</name>
    <dbReference type="NCBI Taxonomy" id="370355"/>
    <lineage>
        <taxon>Eukaryota</taxon>
        <taxon>Amoebozoa</taxon>
        <taxon>Evosea</taxon>
        <taxon>Archamoebae</taxon>
        <taxon>Mastigamoebida</taxon>
        <taxon>Entamoebidae</taxon>
        <taxon>Entamoeba</taxon>
    </lineage>
</organism>
<evidence type="ECO:0000256" key="2">
    <source>
        <dbReference type="SAM" id="MobiDB-lite"/>
    </source>
</evidence>
<protein>
    <submittedName>
        <fullName evidence="3">Uncharacterized protein</fullName>
    </submittedName>
</protein>
<dbReference type="RefSeq" id="XP_004258016.1">
    <property type="nucleotide sequence ID" value="XM_004257968.1"/>
</dbReference>
<dbReference type="Proteomes" id="UP000014680">
    <property type="component" value="Unassembled WGS sequence"/>
</dbReference>
<feature type="region of interest" description="Disordered" evidence="2">
    <location>
        <begin position="85"/>
        <end position="150"/>
    </location>
</feature>
<dbReference type="KEGG" id="eiv:EIN_151720"/>
<dbReference type="GeneID" id="14890333"/>
<feature type="compositionally biased region" description="Polar residues" evidence="2">
    <location>
        <begin position="140"/>
        <end position="150"/>
    </location>
</feature>
<accession>A0A0A1U8I4</accession>
<feature type="region of interest" description="Disordered" evidence="2">
    <location>
        <begin position="218"/>
        <end position="245"/>
    </location>
</feature>
<evidence type="ECO:0000313" key="4">
    <source>
        <dbReference type="Proteomes" id="UP000014680"/>
    </source>
</evidence>
<dbReference type="EMBL" id="KB206474">
    <property type="protein sequence ID" value="ELP91245.1"/>
    <property type="molecule type" value="Genomic_DNA"/>
</dbReference>